<organism evidence="9 10">
    <name type="scientific">Effusibacillus dendaii</name>
    <dbReference type="NCBI Taxonomy" id="2743772"/>
    <lineage>
        <taxon>Bacteria</taxon>
        <taxon>Bacillati</taxon>
        <taxon>Bacillota</taxon>
        <taxon>Bacilli</taxon>
        <taxon>Bacillales</taxon>
        <taxon>Alicyclobacillaceae</taxon>
        <taxon>Effusibacillus</taxon>
    </lineage>
</organism>
<sequence>MKTLNQIQILHTIDDIRRFVKQHRADGRSIGLVPTMGSLHEGHLALARQAKQQCDIAVMSIFVNPLQFGPAEDFDRYPRNLENDAKLAETAQVDAIFAPSVREMYPNQQFTYVDVELLTENLCGASRPGHFRGVTTVVSKLFHIVLPDKAFFGQKDAQQLRVIQQMTEDLNMPVEIVPCPIVREPDGLAMSSRNVFLSPEERKQALSLFRSLQEAEMLYRSGERSAQAILNHVAAIIKQQPLADIDYIKIVDAKTLSDVQTIEQKALLALAVRFGQTRLIDNTFLD</sequence>
<proteinExistence type="inferred from homology"/>
<dbReference type="HAMAP" id="MF_00158">
    <property type="entry name" value="PanC"/>
    <property type="match status" value="1"/>
</dbReference>
<dbReference type="Gene3D" id="3.40.50.620">
    <property type="entry name" value="HUPs"/>
    <property type="match status" value="1"/>
</dbReference>
<dbReference type="EC" id="6.3.2.1" evidence="8"/>
<dbReference type="PANTHER" id="PTHR21299:SF1">
    <property type="entry name" value="PANTOATE--BETA-ALANINE LIGASE"/>
    <property type="match status" value="1"/>
</dbReference>
<dbReference type="PANTHER" id="PTHR21299">
    <property type="entry name" value="CYTIDYLATE KINASE/PANTOATE-BETA-ALANINE LIGASE"/>
    <property type="match status" value="1"/>
</dbReference>
<keyword evidence="5 8" id="KW-0547">Nucleotide-binding</keyword>
<keyword evidence="10" id="KW-1185">Reference proteome</keyword>
<feature type="active site" description="Proton donor" evidence="8">
    <location>
        <position position="43"/>
    </location>
</feature>
<dbReference type="FunFam" id="3.40.50.620:FF:000013">
    <property type="entry name" value="Pantothenate synthetase"/>
    <property type="match status" value="1"/>
</dbReference>
<feature type="binding site" evidence="8">
    <location>
        <position position="159"/>
    </location>
    <ligand>
        <name>(R)-pantoate</name>
        <dbReference type="ChEBI" id="CHEBI:15980"/>
    </ligand>
</feature>
<evidence type="ECO:0000313" key="9">
    <source>
        <dbReference type="EMBL" id="BCJ85425.1"/>
    </source>
</evidence>
<gene>
    <name evidence="8" type="primary">panC</name>
    <name evidence="9" type="ORF">skT53_04100</name>
</gene>
<evidence type="ECO:0000313" key="10">
    <source>
        <dbReference type="Proteomes" id="UP000593802"/>
    </source>
</evidence>
<dbReference type="Proteomes" id="UP000593802">
    <property type="component" value="Chromosome"/>
</dbReference>
<dbReference type="InterPro" id="IPR014729">
    <property type="entry name" value="Rossmann-like_a/b/a_fold"/>
</dbReference>
<feature type="binding site" evidence="8">
    <location>
        <begin position="36"/>
        <end position="43"/>
    </location>
    <ligand>
        <name>ATP</name>
        <dbReference type="ChEBI" id="CHEBI:30616"/>
    </ligand>
</feature>
<comment type="catalytic activity">
    <reaction evidence="7 8">
        <text>(R)-pantoate + beta-alanine + ATP = (R)-pantothenate + AMP + diphosphate + H(+)</text>
        <dbReference type="Rhea" id="RHEA:10912"/>
        <dbReference type="ChEBI" id="CHEBI:15378"/>
        <dbReference type="ChEBI" id="CHEBI:15980"/>
        <dbReference type="ChEBI" id="CHEBI:29032"/>
        <dbReference type="ChEBI" id="CHEBI:30616"/>
        <dbReference type="ChEBI" id="CHEBI:33019"/>
        <dbReference type="ChEBI" id="CHEBI:57966"/>
        <dbReference type="ChEBI" id="CHEBI:456215"/>
        <dbReference type="EC" id="6.3.2.1"/>
    </reaction>
</comment>
<evidence type="ECO:0000256" key="4">
    <source>
        <dbReference type="ARBA" id="ARBA00022655"/>
    </source>
</evidence>
<dbReference type="GO" id="GO:0005524">
    <property type="term" value="F:ATP binding"/>
    <property type="evidence" value="ECO:0007669"/>
    <property type="project" value="UniProtKB-KW"/>
</dbReference>
<dbReference type="InterPro" id="IPR042176">
    <property type="entry name" value="Pantoate_ligase_C"/>
</dbReference>
<feature type="binding site" evidence="8">
    <location>
        <begin position="190"/>
        <end position="193"/>
    </location>
    <ligand>
        <name>ATP</name>
        <dbReference type="ChEBI" id="CHEBI:30616"/>
    </ligand>
</feature>
<dbReference type="FunFam" id="3.30.1300.10:FF:000001">
    <property type="entry name" value="Pantothenate synthetase"/>
    <property type="match status" value="1"/>
</dbReference>
<dbReference type="NCBIfam" id="TIGR00125">
    <property type="entry name" value="cyt_tran_rel"/>
    <property type="match status" value="1"/>
</dbReference>
<evidence type="ECO:0000256" key="3">
    <source>
        <dbReference type="ARBA" id="ARBA00022598"/>
    </source>
</evidence>
<keyword evidence="6 8" id="KW-0067">ATP-binding</keyword>
<evidence type="ECO:0000256" key="8">
    <source>
        <dbReference type="HAMAP-Rule" id="MF_00158"/>
    </source>
</evidence>
<dbReference type="InterPro" id="IPR004821">
    <property type="entry name" value="Cyt_trans-like"/>
</dbReference>
<feature type="binding site" evidence="8">
    <location>
        <position position="182"/>
    </location>
    <ligand>
        <name>ATP</name>
        <dbReference type="ChEBI" id="CHEBI:30616"/>
    </ligand>
</feature>
<protein>
    <recommendedName>
        <fullName evidence="8">Pantothenate synthetase</fullName>
        <shortName evidence="8">PS</shortName>
        <ecNumber evidence="8">6.3.2.1</ecNumber>
    </recommendedName>
    <alternativeName>
        <fullName evidence="8">Pantoate--beta-alanine ligase</fullName>
    </alternativeName>
    <alternativeName>
        <fullName evidence="8">Pantoate-activating enzyme</fullName>
    </alternativeName>
</protein>
<dbReference type="SUPFAM" id="SSF52374">
    <property type="entry name" value="Nucleotidylyl transferase"/>
    <property type="match status" value="1"/>
</dbReference>
<reference evidence="9 10" key="1">
    <citation type="submission" date="2020-08" db="EMBL/GenBank/DDBJ databases">
        <title>Complete Genome Sequence of Effusibacillus dendaii Strain skT53, Isolated from Farmland soil.</title>
        <authorList>
            <person name="Konishi T."/>
            <person name="Kawasaki H."/>
        </authorList>
    </citation>
    <scope>NUCLEOTIDE SEQUENCE [LARGE SCALE GENOMIC DNA]</scope>
    <source>
        <strain evidence="10">skT53</strain>
    </source>
</reference>
<evidence type="ECO:0000256" key="7">
    <source>
        <dbReference type="ARBA" id="ARBA00048258"/>
    </source>
</evidence>
<dbReference type="KEGG" id="eff:skT53_04100"/>
<feature type="binding site" evidence="8">
    <location>
        <position position="67"/>
    </location>
    <ligand>
        <name>beta-alanine</name>
        <dbReference type="ChEBI" id="CHEBI:57966"/>
    </ligand>
</feature>
<comment type="subcellular location">
    <subcellularLocation>
        <location evidence="8">Cytoplasm</location>
    </subcellularLocation>
</comment>
<feature type="binding site" evidence="8">
    <location>
        <begin position="153"/>
        <end position="156"/>
    </location>
    <ligand>
        <name>ATP</name>
        <dbReference type="ChEBI" id="CHEBI:30616"/>
    </ligand>
</feature>
<comment type="miscellaneous">
    <text evidence="8">The reaction proceeds by a bi uni uni bi ping pong mechanism.</text>
</comment>
<dbReference type="Gene3D" id="3.30.1300.10">
    <property type="entry name" value="Pantoate-beta-alanine ligase, C-terminal domain"/>
    <property type="match status" value="1"/>
</dbReference>
<comment type="similarity">
    <text evidence="2 8">Belongs to the pantothenate synthetase family.</text>
</comment>
<keyword evidence="4 8" id="KW-0566">Pantothenate biosynthesis</keyword>
<dbReference type="NCBIfam" id="TIGR00018">
    <property type="entry name" value="panC"/>
    <property type="match status" value="1"/>
</dbReference>
<name>A0A7I8D5Q8_9BACL</name>
<keyword evidence="8" id="KW-0963">Cytoplasm</keyword>
<dbReference type="AlphaFoldDB" id="A0A7I8D5Q8"/>
<dbReference type="UniPathway" id="UPA00028">
    <property type="reaction ID" value="UER00005"/>
</dbReference>
<dbReference type="GO" id="GO:0015940">
    <property type="term" value="P:pantothenate biosynthetic process"/>
    <property type="evidence" value="ECO:0007669"/>
    <property type="project" value="UniProtKB-UniRule"/>
</dbReference>
<dbReference type="GO" id="GO:0004592">
    <property type="term" value="F:pantoate-beta-alanine ligase activity"/>
    <property type="evidence" value="ECO:0007669"/>
    <property type="project" value="UniProtKB-UniRule"/>
</dbReference>
<accession>A0A7I8D5Q8</accession>
<evidence type="ECO:0000256" key="6">
    <source>
        <dbReference type="ARBA" id="ARBA00022840"/>
    </source>
</evidence>
<dbReference type="GO" id="GO:0005829">
    <property type="term" value="C:cytosol"/>
    <property type="evidence" value="ECO:0007669"/>
    <property type="project" value="TreeGrafter"/>
</dbReference>
<dbReference type="RefSeq" id="WP_226375311.1">
    <property type="nucleotide sequence ID" value="NZ_AP023366.1"/>
</dbReference>
<dbReference type="InterPro" id="IPR003721">
    <property type="entry name" value="Pantoate_ligase"/>
</dbReference>
<evidence type="ECO:0000256" key="2">
    <source>
        <dbReference type="ARBA" id="ARBA00009256"/>
    </source>
</evidence>
<dbReference type="Pfam" id="PF02569">
    <property type="entry name" value="Pantoate_ligase"/>
    <property type="match status" value="1"/>
</dbReference>
<evidence type="ECO:0000256" key="5">
    <source>
        <dbReference type="ARBA" id="ARBA00022741"/>
    </source>
</evidence>
<keyword evidence="3 8" id="KW-0436">Ligase</keyword>
<comment type="pathway">
    <text evidence="1 8">Cofactor biosynthesis; (R)-pantothenate biosynthesis; (R)-pantothenate from (R)-pantoate and beta-alanine: step 1/1.</text>
</comment>
<comment type="subunit">
    <text evidence="8">Homodimer.</text>
</comment>
<evidence type="ECO:0000256" key="1">
    <source>
        <dbReference type="ARBA" id="ARBA00004990"/>
    </source>
</evidence>
<comment type="function">
    <text evidence="8">Catalyzes the condensation of pantoate with beta-alanine in an ATP-dependent reaction via a pantoyl-adenylate intermediate.</text>
</comment>
<dbReference type="CDD" id="cd00560">
    <property type="entry name" value="PanC"/>
    <property type="match status" value="1"/>
</dbReference>
<feature type="binding site" evidence="8">
    <location>
        <position position="67"/>
    </location>
    <ligand>
        <name>(R)-pantoate</name>
        <dbReference type="ChEBI" id="CHEBI:15980"/>
    </ligand>
</feature>
<dbReference type="EMBL" id="AP023366">
    <property type="protein sequence ID" value="BCJ85425.1"/>
    <property type="molecule type" value="Genomic_DNA"/>
</dbReference>